<dbReference type="AlphaFoldDB" id="A0AAD3CME0"/>
<evidence type="ECO:0000256" key="4">
    <source>
        <dbReference type="ARBA" id="ARBA00023136"/>
    </source>
</evidence>
<comment type="subcellular location">
    <subcellularLocation>
        <location evidence="1">Membrane</location>
        <topology evidence="1">Multi-pass membrane protein</topology>
    </subcellularLocation>
</comment>
<gene>
    <name evidence="7" type="ORF">CTEN210_03844</name>
</gene>
<evidence type="ECO:0000256" key="6">
    <source>
        <dbReference type="SAM" id="Phobius"/>
    </source>
</evidence>
<feature type="transmembrane region" description="Helical" evidence="6">
    <location>
        <begin position="82"/>
        <end position="100"/>
    </location>
</feature>
<feature type="transmembrane region" description="Helical" evidence="6">
    <location>
        <begin position="546"/>
        <end position="571"/>
    </location>
</feature>
<evidence type="ECO:0000313" key="8">
    <source>
        <dbReference type="Proteomes" id="UP001054902"/>
    </source>
</evidence>
<dbReference type="GO" id="GO:0016020">
    <property type="term" value="C:membrane"/>
    <property type="evidence" value="ECO:0007669"/>
    <property type="project" value="UniProtKB-SubCell"/>
</dbReference>
<dbReference type="GO" id="GO:0016567">
    <property type="term" value="P:protein ubiquitination"/>
    <property type="evidence" value="ECO:0007669"/>
    <property type="project" value="TreeGrafter"/>
</dbReference>
<evidence type="ECO:0008006" key="9">
    <source>
        <dbReference type="Google" id="ProtNLM"/>
    </source>
</evidence>
<feature type="transmembrane region" description="Helical" evidence="6">
    <location>
        <begin position="250"/>
        <end position="271"/>
    </location>
</feature>
<feature type="compositionally biased region" description="Low complexity" evidence="5">
    <location>
        <begin position="406"/>
        <end position="415"/>
    </location>
</feature>
<dbReference type="Proteomes" id="UP001054902">
    <property type="component" value="Unassembled WGS sequence"/>
</dbReference>
<reference evidence="7 8" key="1">
    <citation type="journal article" date="2021" name="Sci. Rep.">
        <title>The genome of the diatom Chaetoceros tenuissimus carries an ancient integrated fragment of an extant virus.</title>
        <authorList>
            <person name="Hongo Y."/>
            <person name="Kimura K."/>
            <person name="Takaki Y."/>
            <person name="Yoshida Y."/>
            <person name="Baba S."/>
            <person name="Kobayashi G."/>
            <person name="Nagasaki K."/>
            <person name="Hano T."/>
            <person name="Tomaru Y."/>
        </authorList>
    </citation>
    <scope>NUCLEOTIDE SEQUENCE [LARGE SCALE GENOMIC DNA]</scope>
    <source>
        <strain evidence="7 8">NIES-3715</strain>
    </source>
</reference>
<feature type="transmembrane region" description="Helical" evidence="6">
    <location>
        <begin position="583"/>
        <end position="606"/>
    </location>
</feature>
<evidence type="ECO:0000256" key="3">
    <source>
        <dbReference type="ARBA" id="ARBA00022989"/>
    </source>
</evidence>
<keyword evidence="2 6" id="KW-0812">Transmembrane</keyword>
<dbReference type="Pfam" id="PF01925">
    <property type="entry name" value="TauE"/>
    <property type="match status" value="2"/>
</dbReference>
<comment type="caution">
    <text evidence="7">The sequence shown here is derived from an EMBL/GenBank/DDBJ whole genome shotgun (WGS) entry which is preliminary data.</text>
</comment>
<proteinExistence type="predicted"/>
<organism evidence="7 8">
    <name type="scientific">Chaetoceros tenuissimus</name>
    <dbReference type="NCBI Taxonomy" id="426638"/>
    <lineage>
        <taxon>Eukaryota</taxon>
        <taxon>Sar</taxon>
        <taxon>Stramenopiles</taxon>
        <taxon>Ochrophyta</taxon>
        <taxon>Bacillariophyta</taxon>
        <taxon>Coscinodiscophyceae</taxon>
        <taxon>Chaetocerotophycidae</taxon>
        <taxon>Chaetocerotales</taxon>
        <taxon>Chaetocerotaceae</taxon>
        <taxon>Chaetoceros</taxon>
    </lineage>
</organism>
<accession>A0AAD3CME0</accession>
<evidence type="ECO:0000256" key="5">
    <source>
        <dbReference type="SAM" id="MobiDB-lite"/>
    </source>
</evidence>
<dbReference type="GO" id="GO:0031464">
    <property type="term" value="C:Cul4A-RING E3 ubiquitin ligase complex"/>
    <property type="evidence" value="ECO:0007669"/>
    <property type="project" value="TreeGrafter"/>
</dbReference>
<feature type="transmembrane region" description="Helical" evidence="6">
    <location>
        <begin position="283"/>
        <end position="305"/>
    </location>
</feature>
<dbReference type="PANTHER" id="PTHR14255">
    <property type="entry name" value="CEREBLON"/>
    <property type="match status" value="1"/>
</dbReference>
<dbReference type="InterPro" id="IPR002781">
    <property type="entry name" value="TM_pro_TauE-like"/>
</dbReference>
<dbReference type="EMBL" id="BLLK01000023">
    <property type="protein sequence ID" value="GFH47369.1"/>
    <property type="molecule type" value="Genomic_DNA"/>
</dbReference>
<feature type="transmembrane region" description="Helical" evidence="6">
    <location>
        <begin position="311"/>
        <end position="330"/>
    </location>
</feature>
<keyword evidence="8" id="KW-1185">Reference proteome</keyword>
<keyword evidence="4 6" id="KW-0472">Membrane</keyword>
<name>A0AAD3CME0_9STRA</name>
<sequence>MEIDPTFCDPNHILDLSNENNKNQEGDMDMEQNEFPNDEIEEEIESVQETFEDELQEQDLDQQVELEILNHRERRRNFIKQMFRFVNVAIVGLAMVAAVSRPMEEKIARRAEPRTLGIQDIFLGVITPQRFLENNYYDAAYNEKDDDDDAAGDGEDNGDDAVVVEYYDDMTDDANATAVYYDDNTAIVDDFYIYIDDEIEEMKVFPMEITDYAGFTAAGITIMLSIGGGIGPGAILVAIYIIVMDFPPKVAIPLSCVTGLGMNTFGTLLNCKRRHPLSNRPIIDWDLILVMQPVVLLGALIGTYVNKVLEAKTLTVMLVLLLSVVAHMTLKKAKRMHHVEELAIKRYLWQKQKRMTALAQTNSPVYPGSFDSNGLAKADPPFVPKVHSMYSNSPSNSGRSHRSRSPSKNSYSSRRAALLDDNKSQSSFSQSFNLFIKIPKEDAESVKSSLMEEEADQLPQNKVTYIVLMFLFVVAANILKGGVAFESPLGVRCGSVFFWFFEFMTASWLITCTYLAGKYLLRRHAIKEAVGYDYVRGDIKWDVKTVLIYPMACCLAGVVSGMFGIAVSVMIGPMLVGIGVNPAVAAATCGTMNFFTALISTSSYVVLGSIIPDREYAYAFYAIGFVAAALGYFILGKTRSGSRLDTNKRLERHSYMAYSMGLVVLLSALCMAIEAILDVVNHSFDEDELDGVCTEERIY</sequence>
<feature type="transmembrane region" description="Helical" evidence="6">
    <location>
        <begin position="618"/>
        <end position="635"/>
    </location>
</feature>
<evidence type="ECO:0000256" key="1">
    <source>
        <dbReference type="ARBA" id="ARBA00004141"/>
    </source>
</evidence>
<feature type="transmembrane region" description="Helical" evidence="6">
    <location>
        <begin position="212"/>
        <end position="244"/>
    </location>
</feature>
<protein>
    <recommendedName>
        <fullName evidence="9">Sulfite exporter TauE/SafE</fullName>
    </recommendedName>
</protein>
<dbReference type="PANTHER" id="PTHR14255:SF3">
    <property type="entry name" value="SULFITE EXPORTER TAUE_SAFE FAMILY PROTEIN 5-RELATED"/>
    <property type="match status" value="1"/>
</dbReference>
<feature type="compositionally biased region" description="Polar residues" evidence="5">
    <location>
        <begin position="389"/>
        <end position="398"/>
    </location>
</feature>
<evidence type="ECO:0000313" key="7">
    <source>
        <dbReference type="EMBL" id="GFH47369.1"/>
    </source>
</evidence>
<keyword evidence="3 6" id="KW-1133">Transmembrane helix</keyword>
<feature type="transmembrane region" description="Helical" evidence="6">
    <location>
        <begin position="463"/>
        <end position="485"/>
    </location>
</feature>
<feature type="region of interest" description="Disordered" evidence="5">
    <location>
        <begin position="387"/>
        <end position="415"/>
    </location>
</feature>
<evidence type="ECO:0000256" key="2">
    <source>
        <dbReference type="ARBA" id="ARBA00022692"/>
    </source>
</evidence>
<feature type="transmembrane region" description="Helical" evidence="6">
    <location>
        <begin position="655"/>
        <end position="677"/>
    </location>
</feature>
<feature type="region of interest" description="Disordered" evidence="5">
    <location>
        <begin position="1"/>
        <end position="31"/>
    </location>
</feature>
<feature type="transmembrane region" description="Helical" evidence="6">
    <location>
        <begin position="497"/>
        <end position="517"/>
    </location>
</feature>